<dbReference type="PANTHER" id="PTHR30514">
    <property type="entry name" value="GLUCOKINASE"/>
    <property type="match status" value="1"/>
</dbReference>
<dbReference type="GO" id="GO:0097367">
    <property type="term" value="F:carbohydrate derivative binding"/>
    <property type="evidence" value="ECO:0007669"/>
    <property type="project" value="InterPro"/>
</dbReference>
<dbReference type="Gene3D" id="1.10.10.10">
    <property type="entry name" value="Winged helix-like DNA-binding domain superfamily/Winged helix DNA-binding domain"/>
    <property type="match status" value="1"/>
</dbReference>
<dbReference type="InterPro" id="IPR047640">
    <property type="entry name" value="RpiR-like"/>
</dbReference>
<dbReference type="InterPro" id="IPR036388">
    <property type="entry name" value="WH-like_DNA-bd_sf"/>
</dbReference>
<dbReference type="GO" id="GO:1901135">
    <property type="term" value="P:carbohydrate derivative metabolic process"/>
    <property type="evidence" value="ECO:0007669"/>
    <property type="project" value="InterPro"/>
</dbReference>
<gene>
    <name evidence="1" type="ORF">FHK04_14415</name>
</gene>
<comment type="caution">
    <text evidence="1">The sequence shown here is derived from an EMBL/GenBank/DDBJ whole genome shotgun (WGS) entry which is preliminary data.</text>
</comment>
<keyword evidence="2" id="KW-1185">Reference proteome</keyword>
<dbReference type="AlphaFoldDB" id="A0A5C5E4X6"/>
<dbReference type="InterPro" id="IPR046348">
    <property type="entry name" value="SIS_dom_sf"/>
</dbReference>
<dbReference type="SUPFAM" id="SSF46689">
    <property type="entry name" value="Homeodomain-like"/>
    <property type="match status" value="1"/>
</dbReference>
<organism evidence="1 2">
    <name type="scientific">Trichococcus shcherbakoviae subsp. psychrophilus</name>
    <dbReference type="NCBI Taxonomy" id="2585775"/>
    <lineage>
        <taxon>Bacteria</taxon>
        <taxon>Bacillati</taxon>
        <taxon>Bacillota</taxon>
        <taxon>Bacilli</taxon>
        <taxon>Lactobacillales</taxon>
        <taxon>Carnobacteriaceae</taxon>
        <taxon>Trichococcus</taxon>
    </lineage>
</organism>
<evidence type="ECO:0000313" key="2">
    <source>
        <dbReference type="Proteomes" id="UP000313395"/>
    </source>
</evidence>
<evidence type="ECO:0000313" key="1">
    <source>
        <dbReference type="EMBL" id="TNV67835.1"/>
    </source>
</evidence>
<dbReference type="EMBL" id="VENO01000007">
    <property type="protein sequence ID" value="TNV67835.1"/>
    <property type="molecule type" value="Genomic_DNA"/>
</dbReference>
<dbReference type="GO" id="GO:0003700">
    <property type="term" value="F:DNA-binding transcription factor activity"/>
    <property type="evidence" value="ECO:0007669"/>
    <property type="project" value="InterPro"/>
</dbReference>
<dbReference type="PANTHER" id="PTHR30514:SF1">
    <property type="entry name" value="HTH-TYPE TRANSCRIPTIONAL REGULATOR HEXR-RELATED"/>
    <property type="match status" value="1"/>
</dbReference>
<sequence>MDFNYTEDRNFRRCSMILDKVNDILNTRNQNDSIYAIAGYIKSHIGEIPFLTIDAVAAGCFVSKGQISKAIRTLGYENYASFKDACRNYVDSLERKSFLFNKAYGFPENVALFNQKLSETFQYVTNQLDYATLEKLVNIIGRQKRVYLFAQGDIRSVCHTIQIELSRLSISTVICDADFDVDFPLKQDDLLLVLSVNGNTFRYSKRITRRIKSLQSTTWLITCNDQLEFPNKCIVPSNETTLNDFALKYVVDVLLAGIIMQKS</sequence>
<dbReference type="GO" id="GO:0003677">
    <property type="term" value="F:DNA binding"/>
    <property type="evidence" value="ECO:0007669"/>
    <property type="project" value="InterPro"/>
</dbReference>
<accession>A0A5C5E4X6</accession>
<reference evidence="1 2" key="1">
    <citation type="submission" date="2019-06" db="EMBL/GenBank/DDBJ databases">
        <title>Description Trichococcus psychrophilus sp. nov., isolated from a cold spring, by genomic and phenotypic analyses.</title>
        <authorList>
            <person name="Zakharyuk A."/>
        </authorList>
    </citation>
    <scope>NUCLEOTIDE SEQUENCE [LARGE SCALE GENOMIC DNA]</scope>
    <source>
        <strain evidence="1 2">SKBG</strain>
    </source>
</reference>
<dbReference type="Gene3D" id="3.40.50.10490">
    <property type="entry name" value="Glucose-6-phosphate isomerase like protein, domain 1"/>
    <property type="match status" value="1"/>
</dbReference>
<protein>
    <submittedName>
        <fullName evidence="1">MurR/RpiR family transcriptional regulator</fullName>
    </submittedName>
</protein>
<dbReference type="Proteomes" id="UP000313395">
    <property type="component" value="Unassembled WGS sequence"/>
</dbReference>
<name>A0A5C5E4X6_9LACT</name>
<dbReference type="SUPFAM" id="SSF53697">
    <property type="entry name" value="SIS domain"/>
    <property type="match status" value="1"/>
</dbReference>
<dbReference type="InterPro" id="IPR009057">
    <property type="entry name" value="Homeodomain-like_sf"/>
</dbReference>
<proteinExistence type="predicted"/>